<dbReference type="PANTHER" id="PTHR30231">
    <property type="entry name" value="DNA POLYMERASE III SUBUNIT EPSILON"/>
    <property type="match status" value="1"/>
</dbReference>
<proteinExistence type="predicted"/>
<evidence type="ECO:0000256" key="3">
    <source>
        <dbReference type="ARBA" id="ARBA00022839"/>
    </source>
</evidence>
<evidence type="ECO:0000313" key="5">
    <source>
        <dbReference type="EMBL" id="MCA6065342.1"/>
    </source>
</evidence>
<dbReference type="PANTHER" id="PTHR30231:SF4">
    <property type="entry name" value="PROTEIN NEN2"/>
    <property type="match status" value="1"/>
</dbReference>
<keyword evidence="1" id="KW-0540">Nuclease</keyword>
<dbReference type="InterPro" id="IPR036397">
    <property type="entry name" value="RNaseH_sf"/>
</dbReference>
<name>A0ABS7ZW07_9GAMM</name>
<evidence type="ECO:0000256" key="1">
    <source>
        <dbReference type="ARBA" id="ARBA00022722"/>
    </source>
</evidence>
<accession>A0ABS7ZW07</accession>
<dbReference type="GO" id="GO:0004527">
    <property type="term" value="F:exonuclease activity"/>
    <property type="evidence" value="ECO:0007669"/>
    <property type="project" value="UniProtKB-KW"/>
</dbReference>
<feature type="domain" description="Exonuclease" evidence="4">
    <location>
        <begin position="100"/>
        <end position="227"/>
    </location>
</feature>
<dbReference type="CDD" id="cd06127">
    <property type="entry name" value="DEDDh"/>
    <property type="match status" value="1"/>
</dbReference>
<gene>
    <name evidence="5" type="ORF">I9W95_17230</name>
</gene>
<dbReference type="Gene3D" id="3.30.420.10">
    <property type="entry name" value="Ribonuclease H-like superfamily/Ribonuclease H"/>
    <property type="match status" value="1"/>
</dbReference>
<organism evidence="5 6">
    <name type="scientific">Thalassolituus marinus</name>
    <dbReference type="NCBI Taxonomy" id="671053"/>
    <lineage>
        <taxon>Bacteria</taxon>
        <taxon>Pseudomonadati</taxon>
        <taxon>Pseudomonadota</taxon>
        <taxon>Gammaproteobacteria</taxon>
        <taxon>Oceanospirillales</taxon>
        <taxon>Oceanospirillaceae</taxon>
        <taxon>Thalassolituus</taxon>
    </lineage>
</organism>
<dbReference type="EMBL" id="JAEDAH010000105">
    <property type="protein sequence ID" value="MCA6065342.1"/>
    <property type="molecule type" value="Genomic_DNA"/>
</dbReference>
<evidence type="ECO:0000313" key="6">
    <source>
        <dbReference type="Proteomes" id="UP000714380"/>
    </source>
</evidence>
<dbReference type="Proteomes" id="UP000714380">
    <property type="component" value="Unassembled WGS sequence"/>
</dbReference>
<protein>
    <submittedName>
        <fullName evidence="5">3'-5' exonuclease</fullName>
    </submittedName>
</protein>
<dbReference type="SMART" id="SM00479">
    <property type="entry name" value="EXOIII"/>
    <property type="match status" value="1"/>
</dbReference>
<dbReference type="InterPro" id="IPR012337">
    <property type="entry name" value="RNaseH-like_sf"/>
</dbReference>
<dbReference type="Pfam" id="PF00929">
    <property type="entry name" value="RNase_T"/>
    <property type="match status" value="1"/>
</dbReference>
<dbReference type="InterPro" id="IPR013520">
    <property type="entry name" value="Ribonucl_H"/>
</dbReference>
<comment type="caution">
    <text evidence="5">The sequence shown here is derived from an EMBL/GenBank/DDBJ whole genome shotgun (WGS) entry which is preliminary data.</text>
</comment>
<keyword evidence="6" id="KW-1185">Reference proteome</keyword>
<reference evidence="5 6" key="1">
    <citation type="submission" date="2020-12" db="EMBL/GenBank/DDBJ databases">
        <title>Novel Thalassolituus-related marine hydrocarbonoclastic bacteria mediated algae-derived hydrocarbons mineralization in twilight zone of the northern South China Sea.</title>
        <authorList>
            <person name="Dong C."/>
        </authorList>
    </citation>
    <scope>NUCLEOTIDE SEQUENCE [LARGE SCALE GENOMIC DNA]</scope>
    <source>
        <strain evidence="5 6">IMCC1826</strain>
    </source>
</reference>
<keyword evidence="3 5" id="KW-0269">Exonuclease</keyword>
<keyword evidence="2" id="KW-0378">Hydrolase</keyword>
<sequence>MEVARAEAIEKNQCFSKGRLRNEFRMKPKPEADPVALYKNGYGREFGVYRISDCVPMKARNTKPPSEKQMRARAILAIKAKLKSNEAIASSRAVHWLSENPLFLDTETTGLGDKAQILELAISDAQGTILFETRVRPTVPIDPEAEGVHGITAESLANSPTWPEVSAHVRKILCGVLGILPPNTAKTAEAPVFTGLQATINFNLAQVSVSSSAFGSKNEQKQATIDSHCR</sequence>
<evidence type="ECO:0000259" key="4">
    <source>
        <dbReference type="SMART" id="SM00479"/>
    </source>
</evidence>
<evidence type="ECO:0000256" key="2">
    <source>
        <dbReference type="ARBA" id="ARBA00022801"/>
    </source>
</evidence>
<dbReference type="SUPFAM" id="SSF53098">
    <property type="entry name" value="Ribonuclease H-like"/>
    <property type="match status" value="1"/>
</dbReference>